<dbReference type="Proteomes" id="UP000231086">
    <property type="component" value="Unassembled WGS sequence"/>
</dbReference>
<comment type="caution">
    <text evidence="1">The sequence shown here is derived from an EMBL/GenBank/DDBJ whole genome shotgun (WGS) entry which is preliminary data.</text>
</comment>
<evidence type="ECO:0000313" key="1">
    <source>
        <dbReference type="EMBL" id="PJE60084.1"/>
    </source>
</evidence>
<proteinExistence type="predicted"/>
<dbReference type="EMBL" id="PFEA01000004">
    <property type="protein sequence ID" value="PJE60084.1"/>
    <property type="molecule type" value="Genomic_DNA"/>
</dbReference>
<dbReference type="InterPro" id="IPR010428">
    <property type="entry name" value="Zincin_1"/>
</dbReference>
<dbReference type="CDD" id="cd12952">
    <property type="entry name" value="MMP_ACEL2062"/>
    <property type="match status" value="1"/>
</dbReference>
<protein>
    <recommendedName>
        <fullName evidence="3">Metallopeptidase family protein</fullName>
    </recommendedName>
</protein>
<reference evidence="2" key="1">
    <citation type="submission" date="2017-09" db="EMBL/GenBank/DDBJ databases">
        <title>Depth-based differentiation of microbial function through sediment-hosted aquifers and enrichment of novel symbionts in the deep terrestrial subsurface.</title>
        <authorList>
            <person name="Probst A.J."/>
            <person name="Ladd B."/>
            <person name="Jarett J.K."/>
            <person name="Geller-Mcgrath D.E."/>
            <person name="Sieber C.M.K."/>
            <person name="Emerson J.B."/>
            <person name="Anantharaman K."/>
            <person name="Thomas B.C."/>
            <person name="Malmstrom R."/>
            <person name="Stieglmeier M."/>
            <person name="Klingl A."/>
            <person name="Woyke T."/>
            <person name="Ryan C.M."/>
            <person name="Banfield J.F."/>
        </authorList>
    </citation>
    <scope>NUCLEOTIDE SEQUENCE [LARGE SCALE GENOMIC DNA]</scope>
</reference>
<name>A0A2M8KJJ2_9BACT</name>
<sequence>MLKISQADFGELVNAGIAQIPERFLRRLENVAIVILVEPTARQLKKLCLGSEYELFGLYEGVPQTRRGPGYGQVLPDKITIFKNPILRSARNQAQIKEIVRETVWHEIAHHFGSDERGAGKAAKKR</sequence>
<dbReference type="InterPro" id="IPR038555">
    <property type="entry name" value="Zincin_1_sf"/>
</dbReference>
<dbReference type="SUPFAM" id="SSF55486">
    <property type="entry name" value="Metalloproteases ('zincins'), catalytic domain"/>
    <property type="match status" value="1"/>
</dbReference>
<gene>
    <name evidence="1" type="ORF">COU85_00150</name>
</gene>
<dbReference type="AlphaFoldDB" id="A0A2M8KJJ2"/>
<accession>A0A2M8KJJ2</accession>
<evidence type="ECO:0008006" key="3">
    <source>
        <dbReference type="Google" id="ProtNLM"/>
    </source>
</evidence>
<organism evidence="1 2">
    <name type="scientific">Candidatus Portnoybacteria bacterium CG10_big_fil_rev_8_21_14_0_10_44_7</name>
    <dbReference type="NCBI Taxonomy" id="1974816"/>
    <lineage>
        <taxon>Bacteria</taxon>
        <taxon>Candidatus Portnoyibacteriota</taxon>
    </lineage>
</organism>
<dbReference type="Gene3D" id="3.30.2010.20">
    <property type="match status" value="1"/>
</dbReference>
<evidence type="ECO:0000313" key="2">
    <source>
        <dbReference type="Proteomes" id="UP000231086"/>
    </source>
</evidence>
<dbReference type="Pfam" id="PF06262">
    <property type="entry name" value="Zincin_1"/>
    <property type="match status" value="1"/>
</dbReference>